<dbReference type="RefSeq" id="WP_176071236.1">
    <property type="nucleotide sequence ID" value="NZ_JABWMJ010000013.1"/>
</dbReference>
<comment type="caution">
    <text evidence="3">The sequence shown here is derived from an EMBL/GenBank/DDBJ whole genome shotgun (WGS) entry which is preliminary data.</text>
</comment>
<dbReference type="EMBL" id="JABWMJ010000013">
    <property type="protein sequence ID" value="NUZ08393.1"/>
    <property type="molecule type" value="Genomic_DNA"/>
</dbReference>
<sequence>MTQPENSRADPDNELGDVLAELRVVLPGAQLLSGFLLTLPFSAGFPKIVDFEKVIFVFSFVSSLISLILFTAPAYQHRLMRPLTERERFKDLISRQMLIGSVFLACALILSSWLVLSETLGARLGLVIAAACMAVLGALWWLAPLLLRRRWSGAAARNGAETPGREVPPRATNPRRD</sequence>
<feature type="transmembrane region" description="Helical" evidence="2">
    <location>
        <begin position="55"/>
        <end position="75"/>
    </location>
</feature>
<feature type="compositionally biased region" description="Basic and acidic residues" evidence="1">
    <location>
        <begin position="163"/>
        <end position="177"/>
    </location>
</feature>
<dbReference type="Proteomes" id="UP000529637">
    <property type="component" value="Unassembled WGS sequence"/>
</dbReference>
<protein>
    <recommendedName>
        <fullName evidence="5">Sodium:proton antiporter</fullName>
    </recommendedName>
</protein>
<evidence type="ECO:0000313" key="3">
    <source>
        <dbReference type="EMBL" id="NUZ08393.1"/>
    </source>
</evidence>
<dbReference type="Pfam" id="PF19853">
    <property type="entry name" value="DUF6328"/>
    <property type="match status" value="1"/>
</dbReference>
<keyword evidence="2" id="KW-1133">Transmembrane helix</keyword>
<feature type="transmembrane region" description="Helical" evidence="2">
    <location>
        <begin position="122"/>
        <end position="143"/>
    </location>
</feature>
<evidence type="ECO:0000256" key="1">
    <source>
        <dbReference type="SAM" id="MobiDB-lite"/>
    </source>
</evidence>
<evidence type="ECO:0008006" key="5">
    <source>
        <dbReference type="Google" id="ProtNLM"/>
    </source>
</evidence>
<feature type="transmembrane region" description="Helical" evidence="2">
    <location>
        <begin position="24"/>
        <end position="43"/>
    </location>
</feature>
<dbReference type="InterPro" id="IPR046291">
    <property type="entry name" value="DUF6328"/>
</dbReference>
<keyword evidence="2" id="KW-0812">Transmembrane</keyword>
<feature type="transmembrane region" description="Helical" evidence="2">
    <location>
        <begin position="96"/>
        <end position="116"/>
    </location>
</feature>
<dbReference type="AlphaFoldDB" id="A0A7Y6NS87"/>
<gene>
    <name evidence="3" type="ORF">HQN59_21810</name>
</gene>
<keyword evidence="4" id="KW-1185">Reference proteome</keyword>
<evidence type="ECO:0000256" key="2">
    <source>
        <dbReference type="SAM" id="Phobius"/>
    </source>
</evidence>
<keyword evidence="2" id="KW-0472">Membrane</keyword>
<name>A0A7Y6NS87_9BURK</name>
<proteinExistence type="predicted"/>
<reference evidence="3 4" key="1">
    <citation type="submission" date="2020-06" db="EMBL/GenBank/DDBJ databases">
        <title>Schlegella sp. ID0723 isolated from air conditioner.</title>
        <authorList>
            <person name="Kim D.Y."/>
            <person name="Kim D.-U."/>
        </authorList>
    </citation>
    <scope>NUCLEOTIDE SEQUENCE [LARGE SCALE GENOMIC DNA]</scope>
    <source>
        <strain evidence="3 4">ID0723</strain>
    </source>
</reference>
<evidence type="ECO:0000313" key="4">
    <source>
        <dbReference type="Proteomes" id="UP000529637"/>
    </source>
</evidence>
<organism evidence="3 4">
    <name type="scientific">Piscinibacter koreensis</name>
    <dbReference type="NCBI Taxonomy" id="2742824"/>
    <lineage>
        <taxon>Bacteria</taxon>
        <taxon>Pseudomonadati</taxon>
        <taxon>Pseudomonadota</taxon>
        <taxon>Betaproteobacteria</taxon>
        <taxon>Burkholderiales</taxon>
        <taxon>Sphaerotilaceae</taxon>
        <taxon>Piscinibacter</taxon>
    </lineage>
</organism>
<feature type="region of interest" description="Disordered" evidence="1">
    <location>
        <begin position="158"/>
        <end position="177"/>
    </location>
</feature>
<accession>A0A7Y6NS87</accession>